<dbReference type="InterPro" id="IPR015422">
    <property type="entry name" value="PyrdxlP-dep_Trfase_small"/>
</dbReference>
<dbReference type="InterPro" id="IPR005814">
    <property type="entry name" value="Aminotrans_3"/>
</dbReference>
<evidence type="ECO:0000256" key="8">
    <source>
        <dbReference type="ARBA" id="ARBA00022691"/>
    </source>
</evidence>
<dbReference type="InterPro" id="IPR015421">
    <property type="entry name" value="PyrdxlP-dep_Trfase_major"/>
</dbReference>
<dbReference type="GO" id="GO:0009102">
    <property type="term" value="P:biotin biosynthetic process"/>
    <property type="evidence" value="ECO:0007669"/>
    <property type="project" value="UniProtKB-UniRule"/>
</dbReference>
<feature type="modified residue" description="N6-(pyridoxal phosphate)lysine" evidence="13">
    <location>
        <position position="284"/>
    </location>
</feature>
<dbReference type="AlphaFoldDB" id="A0AAU9EZS4"/>
<evidence type="ECO:0000256" key="12">
    <source>
        <dbReference type="ARBA" id="ARBA00060970"/>
    </source>
</evidence>
<organism evidence="14 15">
    <name type="scientific">Desulfoferula mesophila</name>
    <dbReference type="NCBI Taxonomy" id="3058419"/>
    <lineage>
        <taxon>Bacteria</taxon>
        <taxon>Pseudomonadati</taxon>
        <taxon>Thermodesulfobacteriota</taxon>
        <taxon>Desulfarculia</taxon>
        <taxon>Desulfarculales</taxon>
        <taxon>Desulfarculaceae</taxon>
        <taxon>Desulfoferula</taxon>
    </lineage>
</organism>
<keyword evidence="5 13" id="KW-0963">Cytoplasm</keyword>
<feature type="binding site" evidence="13">
    <location>
        <position position="255"/>
    </location>
    <ligand>
        <name>pyridoxal 5'-phosphate</name>
        <dbReference type="ChEBI" id="CHEBI:597326"/>
    </ligand>
</feature>
<dbReference type="Proteomes" id="UP001366166">
    <property type="component" value="Chromosome"/>
</dbReference>
<evidence type="ECO:0000256" key="5">
    <source>
        <dbReference type="ARBA" id="ARBA00022490"/>
    </source>
</evidence>
<proteinExistence type="inferred from homology"/>
<accession>A0AAU9EZS4</accession>
<comment type="catalytic activity">
    <reaction evidence="11 13">
        <text>(8S)-8-amino-7-oxononanoate + S-adenosyl-L-methionine = S-adenosyl-4-methylsulfanyl-2-oxobutanoate + (7R,8S)-7,8-diammoniononanoate</text>
        <dbReference type="Rhea" id="RHEA:16861"/>
        <dbReference type="ChEBI" id="CHEBI:16490"/>
        <dbReference type="ChEBI" id="CHEBI:59789"/>
        <dbReference type="ChEBI" id="CHEBI:149468"/>
        <dbReference type="ChEBI" id="CHEBI:149469"/>
        <dbReference type="EC" id="2.6.1.62"/>
    </reaction>
</comment>
<evidence type="ECO:0000256" key="2">
    <source>
        <dbReference type="ARBA" id="ARBA00004496"/>
    </source>
</evidence>
<protein>
    <recommendedName>
        <fullName evidence="13">Adenosylmethionine-8-amino-7-oxononanoate aminotransferase</fullName>
        <ecNumber evidence="13">2.6.1.62</ecNumber>
    </recommendedName>
    <alternativeName>
        <fullName evidence="13">7,8-diamino-pelargonic acid aminotransferase</fullName>
        <shortName evidence="13">DAPA AT</shortName>
        <shortName evidence="13">DAPA aminotransferase</shortName>
    </alternativeName>
    <alternativeName>
        <fullName evidence="13">7,8-diaminononanoate synthase</fullName>
        <shortName evidence="13">DANS</shortName>
    </alternativeName>
    <alternativeName>
        <fullName evidence="13">Diaminopelargonic acid synthase</fullName>
    </alternativeName>
</protein>
<feature type="binding site" evidence="13">
    <location>
        <begin position="320"/>
        <end position="321"/>
    </location>
    <ligand>
        <name>pyridoxal 5'-phosphate</name>
        <dbReference type="ChEBI" id="CHEBI:597326"/>
    </ligand>
</feature>
<dbReference type="Gene3D" id="3.90.1150.10">
    <property type="entry name" value="Aspartate Aminotransferase, domain 1"/>
    <property type="match status" value="1"/>
</dbReference>
<dbReference type="InterPro" id="IPR015424">
    <property type="entry name" value="PyrdxlP-dep_Trfase"/>
</dbReference>
<dbReference type="PANTHER" id="PTHR42684:SF17">
    <property type="entry name" value="ADENOSYLMETHIONINE-8-AMINO-7-OXONONANOATE AMINOTRANSFERASE"/>
    <property type="match status" value="1"/>
</dbReference>
<name>A0AAU9EZS4_9BACT</name>
<dbReference type="EC" id="2.6.1.62" evidence="13"/>
<comment type="function">
    <text evidence="13">Catalyzes the transfer of the alpha-amino group from S-adenosyl-L-methionine (SAM) to 7-keto-8-aminopelargonic acid (KAPA) to form 7,8-diaminopelargonic acid (DAPA). It is the only aminotransferase known to utilize SAM as an amino donor.</text>
</comment>
<evidence type="ECO:0000256" key="9">
    <source>
        <dbReference type="ARBA" id="ARBA00022756"/>
    </source>
</evidence>
<dbReference type="NCBIfam" id="TIGR00508">
    <property type="entry name" value="bioA"/>
    <property type="match status" value="1"/>
</dbReference>
<feature type="site" description="Participates in the substrate recognition with KAPA and in a stacking interaction with the adenine ring of SAM" evidence="13">
    <location>
        <position position="19"/>
    </location>
</feature>
<feature type="binding site" evidence="13">
    <location>
        <position position="149"/>
    </location>
    <ligand>
        <name>substrate</name>
    </ligand>
</feature>
<keyword evidence="15" id="KW-1185">Reference proteome</keyword>
<comment type="similarity">
    <text evidence="12 13">Belongs to the class-III pyridoxal-phosphate-dependent aminotransferase family. BioA subfamily.</text>
</comment>
<dbReference type="GO" id="GO:0005737">
    <property type="term" value="C:cytoplasm"/>
    <property type="evidence" value="ECO:0007669"/>
    <property type="project" value="UniProtKB-SubCell"/>
</dbReference>
<dbReference type="RefSeq" id="WP_338606102.1">
    <property type="nucleotide sequence ID" value="NZ_AP028679.1"/>
</dbReference>
<dbReference type="Pfam" id="PF00202">
    <property type="entry name" value="Aminotran_3"/>
    <property type="match status" value="1"/>
</dbReference>
<evidence type="ECO:0000256" key="11">
    <source>
        <dbReference type="ARBA" id="ARBA00048449"/>
    </source>
</evidence>
<evidence type="ECO:0000256" key="7">
    <source>
        <dbReference type="ARBA" id="ARBA00022679"/>
    </source>
</evidence>
<evidence type="ECO:0000256" key="13">
    <source>
        <dbReference type="HAMAP-Rule" id="MF_00834"/>
    </source>
</evidence>
<keyword evidence="10 13" id="KW-0663">Pyridoxal phosphate</keyword>
<gene>
    <name evidence="13 14" type="primary">bioA</name>
    <name evidence="14" type="ORF">FAK_14530</name>
</gene>
<dbReference type="GO" id="GO:0030170">
    <property type="term" value="F:pyridoxal phosphate binding"/>
    <property type="evidence" value="ECO:0007669"/>
    <property type="project" value="UniProtKB-UniRule"/>
</dbReference>
<comment type="subunit">
    <text evidence="4 13">Homodimer.</text>
</comment>
<evidence type="ECO:0000256" key="4">
    <source>
        <dbReference type="ARBA" id="ARBA00011738"/>
    </source>
</evidence>
<feature type="binding site" evidence="13">
    <location>
        <position position="414"/>
    </location>
    <ligand>
        <name>substrate</name>
    </ligand>
</feature>
<dbReference type="CDD" id="cd00610">
    <property type="entry name" value="OAT_like"/>
    <property type="match status" value="1"/>
</dbReference>
<reference evidence="15" key="1">
    <citation type="journal article" date="2023" name="Arch. Microbiol.">
        <title>Desulfoferula mesophilus gen. nov. sp. nov., a mesophilic sulfate-reducing bacterium isolated from a brackish lake sediment.</title>
        <authorList>
            <person name="Watanabe T."/>
            <person name="Yabe T."/>
            <person name="Tsuji J.M."/>
            <person name="Fukui M."/>
        </authorList>
    </citation>
    <scope>NUCLEOTIDE SEQUENCE [LARGE SCALE GENOMIC DNA]</scope>
    <source>
        <strain evidence="15">12FAK</strain>
    </source>
</reference>
<evidence type="ECO:0000256" key="10">
    <source>
        <dbReference type="ARBA" id="ARBA00022898"/>
    </source>
</evidence>
<dbReference type="GO" id="GO:0004015">
    <property type="term" value="F:adenosylmethionine-8-amino-7-oxononanoate transaminase activity"/>
    <property type="evidence" value="ECO:0007669"/>
    <property type="project" value="UniProtKB-UniRule"/>
</dbReference>
<feature type="binding site" evidence="13">
    <location>
        <position position="284"/>
    </location>
    <ligand>
        <name>substrate</name>
    </ligand>
</feature>
<dbReference type="SUPFAM" id="SSF53383">
    <property type="entry name" value="PLP-dependent transferases"/>
    <property type="match status" value="1"/>
</dbReference>
<dbReference type="KEGG" id="dmp:FAK_14530"/>
<dbReference type="PROSITE" id="PS00600">
    <property type="entry name" value="AA_TRANSFER_CLASS_3"/>
    <property type="match status" value="1"/>
</dbReference>
<evidence type="ECO:0000313" key="15">
    <source>
        <dbReference type="Proteomes" id="UP001366166"/>
    </source>
</evidence>
<evidence type="ECO:0000256" key="1">
    <source>
        <dbReference type="ARBA" id="ARBA00001933"/>
    </source>
</evidence>
<dbReference type="InterPro" id="IPR005815">
    <property type="entry name" value="BioA"/>
</dbReference>
<feature type="binding site" evidence="13">
    <location>
        <position position="319"/>
    </location>
    <ligand>
        <name>substrate</name>
    </ligand>
</feature>
<dbReference type="PIRSF" id="PIRSF000521">
    <property type="entry name" value="Transaminase_4ab_Lys_Orn"/>
    <property type="match status" value="1"/>
</dbReference>
<evidence type="ECO:0000256" key="6">
    <source>
        <dbReference type="ARBA" id="ARBA00022576"/>
    </source>
</evidence>
<comment type="subcellular location">
    <subcellularLocation>
        <location evidence="2 13">Cytoplasm</location>
    </subcellularLocation>
</comment>
<evidence type="ECO:0000313" key="14">
    <source>
        <dbReference type="EMBL" id="BEQ14387.1"/>
    </source>
</evidence>
<keyword evidence="7 13" id="KW-0808">Transferase</keyword>
<sequence>MSDTQEILQQDFDHLWHPFTQMRLWPGEPPLVIERAEGNYLIDSEGRRYFDGVSSLWVTVHGHNHPAIKRAISEQLERLDHSTLLGLTHPLAARLAAELARVCPGQLNKAFYSESGSTAVEIALKIAYQYWQQSGRPEKKTFVALGEAYHGDTIGAVSVGGIELFHQVYGPLLFPVHRLPQPFCRRCPLGLTHPACGLACAEALEPILAEHGDEICGLIVEPRVQGAAGIIVQPEGYVRRLWEICRKHDVLFIADEVATGFGRTGSLFSCEQEGVEPDLMCLGKGITGGVLPLAATMATDRVYEAFLGEFDEFKTFFHGHTYTGNPLACAAALASLELMEKNQVVAGTAPVIAHFAQGLAKIAALDHVVQVRRHGLMAAVELSADKATDTSYEPGERMGHRVIMAARNHGVIIRPLGDSVVLMPPLSSTTQDIDLLLGALGRAIAEVTEA</sequence>
<dbReference type="HAMAP" id="MF_00834">
    <property type="entry name" value="BioA"/>
    <property type="match status" value="1"/>
</dbReference>
<feature type="binding site" evidence="13">
    <location>
        <begin position="116"/>
        <end position="117"/>
    </location>
    <ligand>
        <name>pyridoxal 5'-phosphate</name>
        <dbReference type="ChEBI" id="CHEBI:597326"/>
    </ligand>
</feature>
<dbReference type="InterPro" id="IPR049704">
    <property type="entry name" value="Aminotrans_3_PPA_site"/>
</dbReference>
<comment type="cofactor">
    <cofactor evidence="1 13">
        <name>pyridoxal 5'-phosphate</name>
        <dbReference type="ChEBI" id="CHEBI:597326"/>
    </cofactor>
</comment>
<dbReference type="FunFam" id="3.40.640.10:FF:000078">
    <property type="entry name" value="Adenosylmethionine-8-amino-7-oxononanoate aminotransferase"/>
    <property type="match status" value="1"/>
</dbReference>
<keyword evidence="6 13" id="KW-0032">Aminotransferase</keyword>
<dbReference type="PANTHER" id="PTHR42684">
    <property type="entry name" value="ADENOSYLMETHIONINE-8-AMINO-7-OXONONANOATE AMINOTRANSFERASE"/>
    <property type="match status" value="1"/>
</dbReference>
<dbReference type="Gene3D" id="3.40.640.10">
    <property type="entry name" value="Type I PLP-dependent aspartate aminotransferase-like (Major domain)"/>
    <property type="match status" value="1"/>
</dbReference>
<comment type="caution">
    <text evidence="13">Lacks conserved residue(s) required for the propagation of feature annotation.</text>
</comment>
<comment type="pathway">
    <text evidence="3 13">Cofactor biosynthesis; biotin biosynthesis; 7,8-diaminononanoate from 8-amino-7-oxononanoate (SAM route): step 1/1.</text>
</comment>
<dbReference type="EMBL" id="AP028679">
    <property type="protein sequence ID" value="BEQ14387.1"/>
    <property type="molecule type" value="Genomic_DNA"/>
</dbReference>
<keyword evidence="9 13" id="KW-0093">Biotin biosynthesis</keyword>
<evidence type="ECO:0000256" key="3">
    <source>
        <dbReference type="ARBA" id="ARBA00005063"/>
    </source>
</evidence>
<keyword evidence="8 13" id="KW-0949">S-adenosyl-L-methionine</keyword>